<keyword evidence="4" id="KW-0862">Zinc</keyword>
<evidence type="ECO:0000256" key="3">
    <source>
        <dbReference type="ARBA" id="ARBA00022801"/>
    </source>
</evidence>
<evidence type="ECO:0000256" key="5">
    <source>
        <dbReference type="SAM" id="SignalP"/>
    </source>
</evidence>
<evidence type="ECO:0000256" key="1">
    <source>
        <dbReference type="ARBA" id="ARBA00007749"/>
    </source>
</evidence>
<feature type="chain" id="PRO_5008659983" evidence="5">
    <location>
        <begin position="22"/>
        <end position="277"/>
    </location>
</feature>
<dbReference type="SMART" id="SM00849">
    <property type="entry name" value="Lactamase_B"/>
    <property type="match status" value="1"/>
</dbReference>
<keyword evidence="8" id="KW-1185">Reference proteome</keyword>
<dbReference type="Pfam" id="PF00753">
    <property type="entry name" value="Lactamase_B"/>
    <property type="match status" value="1"/>
</dbReference>
<dbReference type="RefSeq" id="WP_024923662.1">
    <property type="nucleotide sequence ID" value="NZ_MDEO01000030.1"/>
</dbReference>
<dbReference type="GO" id="GO:0046872">
    <property type="term" value="F:metal ion binding"/>
    <property type="evidence" value="ECO:0007669"/>
    <property type="project" value="UniProtKB-KW"/>
</dbReference>
<dbReference type="SUPFAM" id="SSF56281">
    <property type="entry name" value="Metallo-hydrolase/oxidoreductase"/>
    <property type="match status" value="1"/>
</dbReference>
<dbReference type="InterPro" id="IPR036866">
    <property type="entry name" value="RibonucZ/Hydroxyglut_hydro"/>
</dbReference>
<reference evidence="7 8" key="1">
    <citation type="submission" date="2016-08" db="EMBL/GenBank/DDBJ databases">
        <title>Whole genome sequence of Mesorhizobium sp. strain UASWS1009 isolated from industrial sewage.</title>
        <authorList>
            <person name="Crovadore J."/>
            <person name="Calmin G."/>
            <person name="Chablais R."/>
            <person name="Cochard B."/>
            <person name="Lefort F."/>
        </authorList>
    </citation>
    <scope>NUCLEOTIDE SEQUENCE [LARGE SCALE GENOMIC DNA]</scope>
    <source>
        <strain evidence="7 8">UASWS1009</strain>
    </source>
</reference>
<accession>A0A1C2DZ64</accession>
<sequence length="277" mass="29367">MIFKTFMLAAAFSGTAAIADAAPQIELWRLDCGRIAVNDLSIFSDTFAYAGQKKTLTDSCYLIRHDGDYMLWDTGLPAALLGKPMAADQALAPTLDRTLPDQLRQIGVQPEAIARVGISHYHFDHLGQAADFPKARLMIGKADFEALKTNPPPFGAMPDLAAPWLSGGAPVDAVEGDKDVFGDGSIVMLSAPGHTPGSHALLVRLAKNGPVLLTGDVAHFEKQFETGGVPPFNTDRADSLASMARLQSMAKTLGATLVVQHDADDIAKLAAFPASAK</sequence>
<dbReference type="CDD" id="cd07729">
    <property type="entry name" value="AHL_lactonase_MBL-fold"/>
    <property type="match status" value="1"/>
</dbReference>
<dbReference type="OrthoDB" id="9773738at2"/>
<keyword evidence="2" id="KW-0479">Metal-binding</keyword>
<dbReference type="InterPro" id="IPR051013">
    <property type="entry name" value="MBL_superfamily_lactonases"/>
</dbReference>
<dbReference type="Gene3D" id="3.60.15.10">
    <property type="entry name" value="Ribonuclease Z/Hydroxyacylglutathione hydrolase-like"/>
    <property type="match status" value="1"/>
</dbReference>
<comment type="caution">
    <text evidence="7">The sequence shown here is derived from an EMBL/GenBank/DDBJ whole genome shotgun (WGS) entry which is preliminary data.</text>
</comment>
<proteinExistence type="inferred from homology"/>
<evidence type="ECO:0000259" key="6">
    <source>
        <dbReference type="SMART" id="SM00849"/>
    </source>
</evidence>
<dbReference type="PANTHER" id="PTHR42978">
    <property type="entry name" value="QUORUM-QUENCHING LACTONASE YTNP-RELATED-RELATED"/>
    <property type="match status" value="1"/>
</dbReference>
<feature type="signal peptide" evidence="5">
    <location>
        <begin position="1"/>
        <end position="21"/>
    </location>
</feature>
<dbReference type="EMBL" id="MDEO01000030">
    <property type="protein sequence ID" value="OCX20042.1"/>
    <property type="molecule type" value="Genomic_DNA"/>
</dbReference>
<dbReference type="PANTHER" id="PTHR42978:SF3">
    <property type="entry name" value="BLR3078 PROTEIN"/>
    <property type="match status" value="1"/>
</dbReference>
<keyword evidence="5" id="KW-0732">Signal</keyword>
<dbReference type="GO" id="GO:0016787">
    <property type="term" value="F:hydrolase activity"/>
    <property type="evidence" value="ECO:0007669"/>
    <property type="project" value="UniProtKB-KW"/>
</dbReference>
<evidence type="ECO:0000313" key="7">
    <source>
        <dbReference type="EMBL" id="OCX20042.1"/>
    </source>
</evidence>
<dbReference type="Proteomes" id="UP000094412">
    <property type="component" value="Unassembled WGS sequence"/>
</dbReference>
<dbReference type="InterPro" id="IPR001279">
    <property type="entry name" value="Metallo-B-lactamas"/>
</dbReference>
<keyword evidence="3 7" id="KW-0378">Hydrolase</keyword>
<dbReference type="STRING" id="1566387.QV13_10235"/>
<evidence type="ECO:0000256" key="4">
    <source>
        <dbReference type="ARBA" id="ARBA00022833"/>
    </source>
</evidence>
<protein>
    <submittedName>
        <fullName evidence="7">MBL fold metallo-hydrolase</fullName>
    </submittedName>
</protein>
<comment type="similarity">
    <text evidence="1">Belongs to the metallo-beta-lactamase superfamily.</text>
</comment>
<dbReference type="AlphaFoldDB" id="A0A1C2DZ64"/>
<name>A0A1C2DZ64_9HYPH</name>
<evidence type="ECO:0000313" key="8">
    <source>
        <dbReference type="Proteomes" id="UP000094412"/>
    </source>
</evidence>
<organism evidence="7 8">
    <name type="scientific">Mesorhizobium hungaricum</name>
    <dbReference type="NCBI Taxonomy" id="1566387"/>
    <lineage>
        <taxon>Bacteria</taxon>
        <taxon>Pseudomonadati</taxon>
        <taxon>Pseudomonadota</taxon>
        <taxon>Alphaproteobacteria</taxon>
        <taxon>Hyphomicrobiales</taxon>
        <taxon>Phyllobacteriaceae</taxon>
        <taxon>Mesorhizobium</taxon>
    </lineage>
</organism>
<evidence type="ECO:0000256" key="2">
    <source>
        <dbReference type="ARBA" id="ARBA00022723"/>
    </source>
</evidence>
<feature type="domain" description="Metallo-beta-lactamase" evidence="6">
    <location>
        <begin position="57"/>
        <end position="261"/>
    </location>
</feature>
<gene>
    <name evidence="7" type="ORF">QV13_10235</name>
</gene>